<protein>
    <submittedName>
        <fullName evidence="2">Uncharacterized protein</fullName>
    </submittedName>
</protein>
<dbReference type="HOGENOM" id="CLU_562735_0_0_1"/>
<feature type="compositionally biased region" description="Basic and acidic residues" evidence="1">
    <location>
        <begin position="279"/>
        <end position="302"/>
    </location>
</feature>
<dbReference type="Proteomes" id="UP000007148">
    <property type="component" value="Unassembled WGS sequence"/>
</dbReference>
<dbReference type="AlphaFoldDB" id="G4TTJ0"/>
<sequence>MNRLGPVEMTELEEKWNNLVLDSRNRGVNEAQLPTFEEYVISAITNAQRYSTAMSELVSQGMAPARSQGNSSIEDVEMQDRPTNHGPNPLSSTQSSDSDALDEQLAPWQTKRILTCGPPSTHPQAQRQNVSPLMVEVMKRKHNLSSLMEYRLRYGGIIEDIHPGFVATKEEYGHLLAAAVRGEMHRVKGMPLKDLDVPRDGTTGDLIRKLGGPDVQFGIKTSEPLASEHNQYMRQLFAQHFANQANSGRWKDKKLPKDMSDPNLLKHRTSVVCKGLINKDKLDPDKPADRETIEKKNTTERRYSRRRSKHLQRLDVVNKDQGLKQFAALVDMSTPGMQSDEESDAEGKRLTIKKLGWRSVNFTHLLHFLDVLRECPVTCDYLLKPRRKAAKLERIRTDLPSERNKAPTGLPVECYTERILDQVKADGLEHVLRAVPRNNALVDLPSMKYYDQRVRVSRNSALEVAWKKHKAECSDCRTDDSGTSS</sequence>
<name>G4TTJ0_SERID</name>
<feature type="region of interest" description="Disordered" evidence="1">
    <location>
        <begin position="279"/>
        <end position="310"/>
    </location>
</feature>
<evidence type="ECO:0000256" key="1">
    <source>
        <dbReference type="SAM" id="MobiDB-lite"/>
    </source>
</evidence>
<evidence type="ECO:0000313" key="2">
    <source>
        <dbReference type="EMBL" id="CCA74633.1"/>
    </source>
</evidence>
<proteinExistence type="predicted"/>
<feature type="compositionally biased region" description="Polar residues" evidence="1">
    <location>
        <begin position="85"/>
        <end position="98"/>
    </location>
</feature>
<comment type="caution">
    <text evidence="2">The sequence shown here is derived from an EMBL/GenBank/DDBJ whole genome shotgun (WGS) entry which is preliminary data.</text>
</comment>
<evidence type="ECO:0000313" key="3">
    <source>
        <dbReference type="Proteomes" id="UP000007148"/>
    </source>
</evidence>
<organism evidence="2 3">
    <name type="scientific">Serendipita indica (strain DSM 11827)</name>
    <name type="common">Root endophyte fungus</name>
    <name type="synonym">Piriformospora indica</name>
    <dbReference type="NCBI Taxonomy" id="1109443"/>
    <lineage>
        <taxon>Eukaryota</taxon>
        <taxon>Fungi</taxon>
        <taxon>Dikarya</taxon>
        <taxon>Basidiomycota</taxon>
        <taxon>Agaricomycotina</taxon>
        <taxon>Agaricomycetes</taxon>
        <taxon>Sebacinales</taxon>
        <taxon>Serendipitaceae</taxon>
        <taxon>Serendipita</taxon>
    </lineage>
</organism>
<keyword evidence="3" id="KW-1185">Reference proteome</keyword>
<dbReference type="EMBL" id="CAFZ01000336">
    <property type="protein sequence ID" value="CCA74633.1"/>
    <property type="molecule type" value="Genomic_DNA"/>
</dbReference>
<reference evidence="2 3" key="1">
    <citation type="journal article" date="2011" name="PLoS Pathog.">
        <title>Endophytic Life Strategies Decoded by Genome and Transcriptome Analyses of the Mutualistic Root Symbiont Piriformospora indica.</title>
        <authorList>
            <person name="Zuccaro A."/>
            <person name="Lahrmann U."/>
            <person name="Guldener U."/>
            <person name="Langen G."/>
            <person name="Pfiffi S."/>
            <person name="Biedenkopf D."/>
            <person name="Wong P."/>
            <person name="Samans B."/>
            <person name="Grimm C."/>
            <person name="Basiewicz M."/>
            <person name="Murat C."/>
            <person name="Martin F."/>
            <person name="Kogel K.H."/>
        </authorList>
    </citation>
    <scope>NUCLEOTIDE SEQUENCE [LARGE SCALE GENOMIC DNA]</scope>
    <source>
        <strain evidence="2 3">DSM 11827</strain>
    </source>
</reference>
<feature type="region of interest" description="Disordered" evidence="1">
    <location>
        <begin position="61"/>
        <end position="102"/>
    </location>
</feature>
<dbReference type="InParanoid" id="G4TTJ0"/>
<accession>G4TTJ0</accession>
<gene>
    <name evidence="2" type="ORF">PIIN_08585</name>
</gene>